<dbReference type="InterPro" id="IPR014903">
    <property type="entry name" value="DUF1796"/>
</dbReference>
<accession>A0A7S1M3S2</accession>
<reference evidence="1" key="1">
    <citation type="submission" date="2021-01" db="EMBL/GenBank/DDBJ databases">
        <authorList>
            <person name="Corre E."/>
            <person name="Pelletier E."/>
            <person name="Niang G."/>
            <person name="Scheremetjew M."/>
            <person name="Finn R."/>
            <person name="Kale V."/>
            <person name="Holt S."/>
            <person name="Cochrane G."/>
            <person name="Meng A."/>
            <person name="Brown T."/>
            <person name="Cohen L."/>
        </authorList>
    </citation>
    <scope>NUCLEOTIDE SEQUENCE</scope>
    <source>
        <strain evidence="1">CCAP 1951/1</strain>
    </source>
</reference>
<dbReference type="AlphaFoldDB" id="A0A7S1M3S2"/>
<name>A0A7S1M3S2_NEODS</name>
<protein>
    <submittedName>
        <fullName evidence="1">Uncharacterized protein</fullName>
    </submittedName>
</protein>
<dbReference type="EMBL" id="HBGF01026416">
    <property type="protein sequence ID" value="CAD9121245.1"/>
    <property type="molecule type" value="Transcribed_RNA"/>
</dbReference>
<organism evidence="1">
    <name type="scientific">Neobodo designis</name>
    <name type="common">Flagellated protozoan</name>
    <name type="synonym">Bodo designis</name>
    <dbReference type="NCBI Taxonomy" id="312471"/>
    <lineage>
        <taxon>Eukaryota</taxon>
        <taxon>Discoba</taxon>
        <taxon>Euglenozoa</taxon>
        <taxon>Kinetoplastea</taxon>
        <taxon>Metakinetoplastina</taxon>
        <taxon>Neobodonida</taxon>
        <taxon>Neobodo</taxon>
    </lineage>
</organism>
<gene>
    <name evidence="1" type="ORF">NDES1114_LOCUS17470</name>
</gene>
<sequence length="375" mass="41442">MSRQLISIGGWCGPALSLGKLGLRSVAFPFDFSRVTLDGVTHFVRNGFDDGFFPPGPQPWRPECVGMWVLFRGQHTAFAHFDLNDPKIIDGFERKFKRWDDALAGRMGPVTFMRTVTARHPREELDLIDDFQRAVAEVNPALDFRMAVSVHDQGLKETAMLEPINDRTSLWAIEYTEGPKKTLFDRSQEGYAQVVAHCLDDGAWPPSKWPSTEQLTFTDERAKQLESLGVSTNRIGADWRSFPWRSHDNIALIDGVASVGGTCTGVGSTKARRGGASDGGAMECPTCGSTDWHLAGKPARTNRPFTDEDDELLLVHLYKILTGGDKVEAVEQLAHEMDRSAFEVICRLQFLTQASTKITEGLGVEVPGGEEGKGE</sequence>
<evidence type="ECO:0000313" key="1">
    <source>
        <dbReference type="EMBL" id="CAD9121245.1"/>
    </source>
</evidence>
<dbReference type="Pfam" id="PF08795">
    <property type="entry name" value="DUF1796"/>
    <property type="match status" value="1"/>
</dbReference>
<proteinExistence type="predicted"/>